<organism evidence="2 3">
    <name type="scientific">Ceratopteris richardii</name>
    <name type="common">Triangle waterfern</name>
    <dbReference type="NCBI Taxonomy" id="49495"/>
    <lineage>
        <taxon>Eukaryota</taxon>
        <taxon>Viridiplantae</taxon>
        <taxon>Streptophyta</taxon>
        <taxon>Embryophyta</taxon>
        <taxon>Tracheophyta</taxon>
        <taxon>Polypodiopsida</taxon>
        <taxon>Polypodiidae</taxon>
        <taxon>Polypodiales</taxon>
        <taxon>Pteridineae</taxon>
        <taxon>Pteridaceae</taxon>
        <taxon>Parkerioideae</taxon>
        <taxon>Ceratopteris</taxon>
    </lineage>
</organism>
<evidence type="ECO:0000256" key="1">
    <source>
        <dbReference type="SAM" id="MobiDB-lite"/>
    </source>
</evidence>
<feature type="compositionally biased region" description="Basic and acidic residues" evidence="1">
    <location>
        <begin position="643"/>
        <end position="658"/>
    </location>
</feature>
<gene>
    <name evidence="2" type="ORF">KP509_20G091500</name>
</gene>
<evidence type="ECO:0000313" key="2">
    <source>
        <dbReference type="EMBL" id="KAH7332505.1"/>
    </source>
</evidence>
<name>A0A8T2SKG9_CERRI</name>
<accession>A0A8T2SKG9</accession>
<feature type="compositionally biased region" description="Basic and acidic residues" evidence="1">
    <location>
        <begin position="625"/>
        <end position="634"/>
    </location>
</feature>
<feature type="region of interest" description="Disordered" evidence="1">
    <location>
        <begin position="617"/>
        <end position="671"/>
    </location>
</feature>
<sequence>MQVLGLHELYSLLALNACVSDSVWVSLFGDMLPKRGARSLIEKSGDPFLTALPTSRESTSKMAESLGLQPVGFDVKPTVGILNAQSCARNTRFNSLETENSIMNCSYEAPRDALAGIVDRRLQVGLKDSNMLESHDCAEDRFAERPIVAVGLTSRKNKSINSTLLKSLDPELVLGMVKVEKLKEDSHRYMPDTMPSKKLPQMTTVRIQTCNHSDIPIISDMKSFGEDNFMHLSALEGDLESGSSRNIPVQASALYEKEKRNLSRSIAGMNAILQFSEFGAIPNGGIAGQCKEKSADVLAVSAGNCQDKNVDVMDAAHALHIDQLMTKSQVRICVTHTSDGSVNNLDLHQLEADRKNPVLLSNQSCSLPIASSPQFMGDKKEFCNVSGTVQGSQICEDSALDYDSIQIAKDNPVQTLEIPCILEEDTFNVQEGRLNLVLKIEEERALTGKFETPQMRETSTIHTVPQVDDGLKECGECRTPEVDVTSNEAGIVNLAINELSTSEILKEAPSLEIFVQADSGIESPRSVDDTHHSVEIVLECEKECDMPRSTSEVDTSQAITDMETNIQSRRKGGKKKFASDGLYLEQGSLQNSITDDLAMKKITDNDTVSLINYMSRGRPRSLPSRFRDSVLEPLKKRKRSSRNQHDAKDSVLVDKHLSQDVPASCKTEHQE</sequence>
<evidence type="ECO:0000313" key="3">
    <source>
        <dbReference type="Proteomes" id="UP000825935"/>
    </source>
</evidence>
<reference evidence="2" key="1">
    <citation type="submission" date="2021-08" db="EMBL/GenBank/DDBJ databases">
        <title>WGS assembly of Ceratopteris richardii.</title>
        <authorList>
            <person name="Marchant D.B."/>
            <person name="Chen G."/>
            <person name="Jenkins J."/>
            <person name="Shu S."/>
            <person name="Leebens-Mack J."/>
            <person name="Grimwood J."/>
            <person name="Schmutz J."/>
            <person name="Soltis P."/>
            <person name="Soltis D."/>
            <person name="Chen Z.-H."/>
        </authorList>
    </citation>
    <scope>NUCLEOTIDE SEQUENCE</scope>
    <source>
        <strain evidence="2">Whitten #5841</strain>
        <tissue evidence="2">Leaf</tissue>
    </source>
</reference>
<proteinExistence type="predicted"/>
<keyword evidence="3" id="KW-1185">Reference proteome</keyword>
<dbReference type="AlphaFoldDB" id="A0A8T2SKG9"/>
<protein>
    <submittedName>
        <fullName evidence="2">Uncharacterized protein</fullName>
    </submittedName>
</protein>
<dbReference type="Proteomes" id="UP000825935">
    <property type="component" value="Chromosome 20"/>
</dbReference>
<dbReference type="EMBL" id="CM035425">
    <property type="protein sequence ID" value="KAH7332505.1"/>
    <property type="molecule type" value="Genomic_DNA"/>
</dbReference>
<comment type="caution">
    <text evidence="2">The sequence shown here is derived from an EMBL/GenBank/DDBJ whole genome shotgun (WGS) entry which is preliminary data.</text>
</comment>